<dbReference type="InParanoid" id="A0A200QPM9"/>
<dbReference type="FunCoup" id="A0A200QPM9">
    <property type="interactions" value="177"/>
</dbReference>
<protein>
    <recommendedName>
        <fullName evidence="1">DUF7812 domain-containing protein</fullName>
    </recommendedName>
</protein>
<reference evidence="2 3" key="1">
    <citation type="journal article" date="2017" name="Mol. Plant">
        <title>The Genome of Medicinal Plant Macleaya cordata Provides New Insights into Benzylisoquinoline Alkaloids Metabolism.</title>
        <authorList>
            <person name="Liu X."/>
            <person name="Liu Y."/>
            <person name="Huang P."/>
            <person name="Ma Y."/>
            <person name="Qing Z."/>
            <person name="Tang Q."/>
            <person name="Cao H."/>
            <person name="Cheng P."/>
            <person name="Zheng Y."/>
            <person name="Yuan Z."/>
            <person name="Zhou Y."/>
            <person name="Liu J."/>
            <person name="Tang Z."/>
            <person name="Zhuo Y."/>
            <person name="Zhang Y."/>
            <person name="Yu L."/>
            <person name="Huang J."/>
            <person name="Yang P."/>
            <person name="Peng Q."/>
            <person name="Zhang J."/>
            <person name="Jiang W."/>
            <person name="Zhang Z."/>
            <person name="Lin K."/>
            <person name="Ro D.K."/>
            <person name="Chen X."/>
            <person name="Xiong X."/>
            <person name="Shang Y."/>
            <person name="Huang S."/>
            <person name="Zeng J."/>
        </authorList>
    </citation>
    <scope>NUCLEOTIDE SEQUENCE [LARGE SCALE GENOMIC DNA]</scope>
    <source>
        <strain evidence="3">cv. BLH2017</strain>
        <tissue evidence="2">Root</tissue>
    </source>
</reference>
<dbReference type="Proteomes" id="UP000195402">
    <property type="component" value="Unassembled WGS sequence"/>
</dbReference>
<dbReference type="PANTHER" id="PTHR36786">
    <property type="entry name" value="2-ISOPROPYLMALATE SYNTHASE"/>
    <property type="match status" value="1"/>
</dbReference>
<feature type="domain" description="DUF7812" evidence="1">
    <location>
        <begin position="104"/>
        <end position="583"/>
    </location>
</feature>
<dbReference type="AlphaFoldDB" id="A0A200QPM9"/>
<sequence>MLETTVEICREVLDTNDTQQAQVLKPQLLKRLYDVFFCLSLDSSSQCRNVKFTDICNLSNFLFKELSRRFKQLFSDLGIDPMNVSLGQGSLHSDTWGSPQDLTLLLRCCMVMLHFLEFDLTLLLEKCQILFTILSKLCSPELASHISCHIRGNGRLAISFKRSVSRECTYVSDGDIASVVEESEAMMSFVQQSGSFIPFLRSIIEVFIYELLVHRKLRQYFMMVDTISCANEKLFMCHFSHGDSDAVLELISAHFLLSVSDKQVFNKSLETLFPWNAEEPPFLEQSLTAAMQLLGIPIMFSAPQILQAYVISLVARCIGINMAPENQNLDPRLMNYYVSSFERSFILYCRHISLLFGDHPEKPESGPACSDNPCISGRRLHPAFESYIRPVTYNQINVQATKFADSSHHLSSKKKSDLTSVCIAYMKENQNILDKSFRDEILSILSRIISRILSGEIGDTILLKKGDTSQQEMYLLASIIKLMSCSLLQTIWSMQSREYDFIIGIIGCFRQYSVSQPMQTLIHDVMAYDPARHKESKQMFMHFADLLLFSFKSGLEFLCKGCVFMMMTLMNLFIFEEGKLDAFKSLPGFGKECSPSRSSSNKSSEVLVERSPSFIVASKFQKFQMLNVRMDTSIQSETSGGVLFIKDVEECVLSIAEENKICNGESFIKCVQGKEKLSDFDDLADFVECKQGKDYKSWLKDREKYRKWKWEKMAVVRKERRRRFKSMFN</sequence>
<name>A0A200QPM9_MACCD</name>
<proteinExistence type="predicted"/>
<dbReference type="OrthoDB" id="1882119at2759"/>
<accession>A0A200QPM9</accession>
<keyword evidence="3" id="KW-1185">Reference proteome</keyword>
<dbReference type="OMA" id="MMMANLC"/>
<evidence type="ECO:0000313" key="3">
    <source>
        <dbReference type="Proteomes" id="UP000195402"/>
    </source>
</evidence>
<evidence type="ECO:0000313" key="2">
    <source>
        <dbReference type="EMBL" id="OVA12424.1"/>
    </source>
</evidence>
<dbReference type="STRING" id="56857.A0A200QPM9"/>
<organism evidence="2 3">
    <name type="scientific">Macleaya cordata</name>
    <name type="common">Five-seeded plume-poppy</name>
    <name type="synonym">Bocconia cordata</name>
    <dbReference type="NCBI Taxonomy" id="56857"/>
    <lineage>
        <taxon>Eukaryota</taxon>
        <taxon>Viridiplantae</taxon>
        <taxon>Streptophyta</taxon>
        <taxon>Embryophyta</taxon>
        <taxon>Tracheophyta</taxon>
        <taxon>Spermatophyta</taxon>
        <taxon>Magnoliopsida</taxon>
        <taxon>Ranunculales</taxon>
        <taxon>Papaveraceae</taxon>
        <taxon>Papaveroideae</taxon>
        <taxon>Macleaya</taxon>
    </lineage>
</organism>
<dbReference type="Pfam" id="PF25104">
    <property type="entry name" value="DUF7812"/>
    <property type="match status" value="1"/>
</dbReference>
<dbReference type="PANTHER" id="PTHR36786:SF1">
    <property type="entry name" value="2-ISOPROPYLMALATE SYNTHASE"/>
    <property type="match status" value="1"/>
</dbReference>
<evidence type="ECO:0000259" key="1">
    <source>
        <dbReference type="Pfam" id="PF25104"/>
    </source>
</evidence>
<comment type="caution">
    <text evidence="2">The sequence shown here is derived from an EMBL/GenBank/DDBJ whole genome shotgun (WGS) entry which is preliminary data.</text>
</comment>
<dbReference type="EMBL" id="MVGT01001382">
    <property type="protein sequence ID" value="OVA12424.1"/>
    <property type="molecule type" value="Genomic_DNA"/>
</dbReference>
<dbReference type="InterPro" id="IPR056714">
    <property type="entry name" value="DUF7812"/>
</dbReference>
<gene>
    <name evidence="2" type="ORF">BVC80_1793g18</name>
</gene>